<sequence>MTINGIQIVADPSLTNEEITMLVAEEQALWHERHKAIAYMEITRDGEEVIINASEKSPIRRVRRITGYLSNIDNFNDAKKQECDRRFVHAS</sequence>
<reference evidence="1 2" key="1">
    <citation type="submission" date="2016-02" db="EMBL/GenBank/DDBJ databases">
        <title>Anaerosporomusa subterraneum gen. nov., sp. nov., a spore-forming obligate anaerobe isolated from saprolite.</title>
        <authorList>
            <person name="Choi J.K."/>
            <person name="Shah M."/>
            <person name="Yee N."/>
        </authorList>
    </citation>
    <scope>NUCLEOTIDE SEQUENCE [LARGE SCALE GENOMIC DNA]</scope>
    <source>
        <strain evidence="1 2">RU4</strain>
    </source>
</reference>
<dbReference type="InterPro" id="IPR012833">
    <property type="entry name" value="NrdD"/>
</dbReference>
<dbReference type="RefSeq" id="WP_066243687.1">
    <property type="nucleotide sequence ID" value="NZ_LSGP01000020.1"/>
</dbReference>
<name>A0A154BPP6_ANASB</name>
<dbReference type="Pfam" id="PF13597">
    <property type="entry name" value="NRDD"/>
    <property type="match status" value="1"/>
</dbReference>
<organism evidence="1 2">
    <name type="scientific">Anaerosporomusa subterranea</name>
    <dbReference type="NCBI Taxonomy" id="1794912"/>
    <lineage>
        <taxon>Bacteria</taxon>
        <taxon>Bacillati</taxon>
        <taxon>Bacillota</taxon>
        <taxon>Negativicutes</taxon>
        <taxon>Acetonemataceae</taxon>
        <taxon>Anaerosporomusa</taxon>
    </lineage>
</organism>
<dbReference type="GO" id="GO:0006260">
    <property type="term" value="P:DNA replication"/>
    <property type="evidence" value="ECO:0007669"/>
    <property type="project" value="InterPro"/>
</dbReference>
<dbReference type="Proteomes" id="UP000076268">
    <property type="component" value="Unassembled WGS sequence"/>
</dbReference>
<dbReference type="STRING" id="1794912.AXX12_11575"/>
<dbReference type="AlphaFoldDB" id="A0A154BPP6"/>
<protein>
    <submittedName>
        <fullName evidence="1">Uncharacterized protein</fullName>
    </submittedName>
</protein>
<dbReference type="EMBL" id="LSGP01000020">
    <property type="protein sequence ID" value="KYZ75830.1"/>
    <property type="molecule type" value="Genomic_DNA"/>
</dbReference>
<evidence type="ECO:0000313" key="1">
    <source>
        <dbReference type="EMBL" id="KYZ75830.1"/>
    </source>
</evidence>
<gene>
    <name evidence="1" type="ORF">AXX12_11575</name>
</gene>
<evidence type="ECO:0000313" key="2">
    <source>
        <dbReference type="Proteomes" id="UP000076268"/>
    </source>
</evidence>
<dbReference type="OrthoDB" id="3173988at2"/>
<proteinExistence type="predicted"/>
<dbReference type="GO" id="GO:0008998">
    <property type="term" value="F:ribonucleoside-triphosphate reductase (thioredoxin) activity"/>
    <property type="evidence" value="ECO:0007669"/>
    <property type="project" value="InterPro"/>
</dbReference>
<accession>A0A154BPP6</accession>
<keyword evidence="2" id="KW-1185">Reference proteome</keyword>
<comment type="caution">
    <text evidence="1">The sequence shown here is derived from an EMBL/GenBank/DDBJ whole genome shotgun (WGS) entry which is preliminary data.</text>
</comment>